<dbReference type="InterPro" id="IPR036955">
    <property type="entry name" value="AP2/ERF_dom_sf"/>
</dbReference>
<dbReference type="InterPro" id="IPR001471">
    <property type="entry name" value="AP2/ERF_dom"/>
</dbReference>
<evidence type="ECO:0000259" key="4">
    <source>
        <dbReference type="PROSITE" id="PS51032"/>
    </source>
</evidence>
<keyword evidence="2" id="KW-0238">DNA-binding</keyword>
<dbReference type="InterPro" id="IPR016177">
    <property type="entry name" value="DNA-bd_dom_sf"/>
</dbReference>
<dbReference type="Gene3D" id="3.30.730.10">
    <property type="entry name" value="AP2/ERF domain"/>
    <property type="match status" value="1"/>
</dbReference>
<proteinExistence type="predicted"/>
<dbReference type="GO" id="GO:0003700">
    <property type="term" value="F:DNA-binding transcription factor activity"/>
    <property type="evidence" value="ECO:0007669"/>
    <property type="project" value="InterPro"/>
</dbReference>
<reference evidence="5 6" key="1">
    <citation type="submission" date="2017-02" db="EMBL/GenBank/DDBJ databases">
        <title>Complete genome sequence of two Escherichia coli phages, vB_EcoM_ ESCO5 and vB_EcoM_ESCO13, which are related to phAPEC8.</title>
        <authorList>
            <person name="Trotereau A."/>
            <person name="Gonnet M."/>
            <person name="Viardot A."/>
            <person name="Lalmanach A.-C."/>
            <person name="Guabiraba R."/>
            <person name="Chanteloup N."/>
            <person name="Schouler C."/>
        </authorList>
    </citation>
    <scope>NUCLEOTIDE SEQUENCE [LARGE SCALE GENOMIC DNA]</scope>
</reference>
<feature type="domain" description="AP2/ERF" evidence="4">
    <location>
        <begin position="115"/>
        <end position="157"/>
    </location>
</feature>
<gene>
    <name evidence="5" type="ORF">ESCO5_00145</name>
</gene>
<evidence type="ECO:0000256" key="1">
    <source>
        <dbReference type="ARBA" id="ARBA00023015"/>
    </source>
</evidence>
<organism evidence="5 6">
    <name type="scientific">Escherichia phage ESCO5</name>
    <dbReference type="NCBI Taxonomy" id="1897495"/>
    <lineage>
        <taxon>Viruses</taxon>
        <taxon>Duplodnaviria</taxon>
        <taxon>Heunggongvirae</taxon>
        <taxon>Uroviricota</taxon>
        <taxon>Caudoviricetes</taxon>
        <taxon>Stephanstirmvirinae</taxon>
        <taxon>Phapecoctavirus</taxon>
        <taxon>Phapecoctavirus ESCO5</taxon>
        <taxon>Escherichia virus ESCO5</taxon>
    </lineage>
</organism>
<keyword evidence="1" id="KW-0805">Transcription regulation</keyword>
<dbReference type="SUPFAM" id="SSF54171">
    <property type="entry name" value="DNA-binding domain"/>
    <property type="match status" value="1"/>
</dbReference>
<evidence type="ECO:0000256" key="3">
    <source>
        <dbReference type="ARBA" id="ARBA00023163"/>
    </source>
</evidence>
<dbReference type="GO" id="GO:0003677">
    <property type="term" value="F:DNA binding"/>
    <property type="evidence" value="ECO:0007669"/>
    <property type="project" value="UniProtKB-KW"/>
</dbReference>
<evidence type="ECO:0000313" key="5">
    <source>
        <dbReference type="EMBL" id="AOT23274.1"/>
    </source>
</evidence>
<dbReference type="Proteomes" id="UP000223130">
    <property type="component" value="Segment"/>
</dbReference>
<dbReference type="SMART" id="SM00380">
    <property type="entry name" value="AP2"/>
    <property type="match status" value="1"/>
</dbReference>
<keyword evidence="6" id="KW-1185">Reference proteome</keyword>
<protein>
    <recommendedName>
        <fullName evidence="4">AP2/ERF domain-containing protein</fullName>
    </recommendedName>
</protein>
<name>A0A1D8EQF1_9CAUD</name>
<dbReference type="PROSITE" id="PS51032">
    <property type="entry name" value="AP2_ERF"/>
    <property type="match status" value="1"/>
</dbReference>
<evidence type="ECO:0000256" key="2">
    <source>
        <dbReference type="ARBA" id="ARBA00023125"/>
    </source>
</evidence>
<accession>A0A1D8EQF1</accession>
<sequence>MKKLVFGKGINDSKVPVTFWGEDGKRKTCPYYERWTDMLRRCYCEKQLARMPAYKNSQVCDEWLVFSNFKNWMESQSWEGKVLDKDFLSDSKVYSPSTCVFIPEYVNFALMGSTSYRGVTYHKRDKVYQASIRKFGKGFYLGSFSTEEAAKEAYRKAKKVYLEEVIDMYTEGVYDVRIVDRLKEEIKRNDQDFPEVCKSNR</sequence>
<dbReference type="EMBL" id="KX664695">
    <property type="protein sequence ID" value="AOT23274.1"/>
    <property type="molecule type" value="Genomic_DNA"/>
</dbReference>
<keyword evidence="3" id="KW-0804">Transcription</keyword>
<evidence type="ECO:0000313" key="6">
    <source>
        <dbReference type="Proteomes" id="UP000223130"/>
    </source>
</evidence>